<gene>
    <name evidence="4" type="primary">thpR</name>
    <name evidence="4" type="ORF">FNU79_08635</name>
</gene>
<protein>
    <recommendedName>
        <fullName evidence="2">RNA 2',3'-cyclic phosphodiesterase</fullName>
        <shortName evidence="2">RNA 2',3'-CPDase</shortName>
        <ecNumber evidence="2">3.1.4.58</ecNumber>
    </recommendedName>
</protein>
<feature type="short sequence motif" description="HXTX 2" evidence="2">
    <location>
        <begin position="223"/>
        <end position="226"/>
    </location>
</feature>
<feature type="active site" description="Proton donor" evidence="2">
    <location>
        <position position="138"/>
    </location>
</feature>
<evidence type="ECO:0000313" key="4">
    <source>
        <dbReference type="EMBL" id="TSA85843.1"/>
    </source>
</evidence>
<feature type="short sequence motif" description="HXTX 1" evidence="2">
    <location>
        <begin position="138"/>
        <end position="141"/>
    </location>
</feature>
<dbReference type="Proteomes" id="UP000316092">
    <property type="component" value="Unassembled WGS sequence"/>
</dbReference>
<dbReference type="OrthoDB" id="9789350at2"/>
<dbReference type="Pfam" id="PF13563">
    <property type="entry name" value="2_5_RNA_ligase2"/>
    <property type="match status" value="1"/>
</dbReference>
<feature type="compositionally biased region" description="Polar residues" evidence="3">
    <location>
        <begin position="28"/>
        <end position="38"/>
    </location>
</feature>
<dbReference type="EC" id="3.1.4.58" evidence="2"/>
<dbReference type="InterPro" id="IPR004175">
    <property type="entry name" value="RNA_CPDase"/>
</dbReference>
<accession>A0A553V052</accession>
<dbReference type="SUPFAM" id="SSF55144">
    <property type="entry name" value="LigT-like"/>
    <property type="match status" value="1"/>
</dbReference>
<comment type="function">
    <text evidence="2">Hydrolyzes RNA 2',3'-cyclic phosphodiester to an RNA 2'-phosphomonoester.</text>
</comment>
<dbReference type="GO" id="GO:0008664">
    <property type="term" value="F:RNA 2',3'-cyclic 3'-phosphodiesterase activity"/>
    <property type="evidence" value="ECO:0007669"/>
    <property type="project" value="UniProtKB-EC"/>
</dbReference>
<name>A0A553V052_9DEIO</name>
<evidence type="ECO:0000256" key="3">
    <source>
        <dbReference type="SAM" id="MobiDB-lite"/>
    </source>
</evidence>
<dbReference type="RefSeq" id="WP_143720460.1">
    <property type="nucleotide sequence ID" value="NZ_VKDB01000007.1"/>
</dbReference>
<dbReference type="EMBL" id="VKDB01000007">
    <property type="protein sequence ID" value="TSA85843.1"/>
    <property type="molecule type" value="Genomic_DNA"/>
</dbReference>
<organism evidence="4 5">
    <name type="scientific">Deinococcus detaillensis</name>
    <dbReference type="NCBI Taxonomy" id="2592048"/>
    <lineage>
        <taxon>Bacteria</taxon>
        <taxon>Thermotogati</taxon>
        <taxon>Deinococcota</taxon>
        <taxon>Deinococci</taxon>
        <taxon>Deinococcales</taxon>
        <taxon>Deinococcaceae</taxon>
        <taxon>Deinococcus</taxon>
    </lineage>
</organism>
<feature type="region of interest" description="Disordered" evidence="3">
    <location>
        <begin position="291"/>
        <end position="313"/>
    </location>
</feature>
<comment type="catalytic activity">
    <reaction evidence="2">
        <text>a 3'-end 2',3'-cyclophospho-ribonucleotide-RNA + H2O = a 3'-end 2'-phospho-ribonucleotide-RNA + H(+)</text>
        <dbReference type="Rhea" id="RHEA:11828"/>
        <dbReference type="Rhea" id="RHEA-COMP:10464"/>
        <dbReference type="Rhea" id="RHEA-COMP:17353"/>
        <dbReference type="ChEBI" id="CHEBI:15377"/>
        <dbReference type="ChEBI" id="CHEBI:15378"/>
        <dbReference type="ChEBI" id="CHEBI:83064"/>
        <dbReference type="ChEBI" id="CHEBI:173113"/>
        <dbReference type="EC" id="3.1.4.58"/>
    </reaction>
</comment>
<dbReference type="NCBIfam" id="TIGR02258">
    <property type="entry name" value="2_5_ligase"/>
    <property type="match status" value="1"/>
</dbReference>
<evidence type="ECO:0000256" key="2">
    <source>
        <dbReference type="HAMAP-Rule" id="MF_01940"/>
    </source>
</evidence>
<dbReference type="PANTHER" id="PTHR35561:SF1">
    <property type="entry name" value="RNA 2',3'-CYCLIC PHOSPHODIESTERASE"/>
    <property type="match status" value="1"/>
</dbReference>
<dbReference type="AlphaFoldDB" id="A0A553V052"/>
<proteinExistence type="inferred from homology"/>
<keyword evidence="5" id="KW-1185">Reference proteome</keyword>
<feature type="active site" description="Proton acceptor" evidence="2">
    <location>
        <position position="223"/>
    </location>
</feature>
<dbReference type="InterPro" id="IPR009097">
    <property type="entry name" value="Cyclic_Pdiesterase"/>
</dbReference>
<sequence>MSKPQKKGQPLKLRAAPRRPTERPAEPNLSQANASQAAEPSAYKETPPEPQHSQPSRPPQRSERSERPAAQKPRPTGPAGDKRPRSKPTRDAPVYDTHQANLRLFFALKVPPEVAEQLATAQKNLRGNWRSVRADQLHVTLAYLPGVDPAKIDALKKLGEQVAAQTAPLSLKLRGTGYFPNEGSPRVWFVKVEAEGLEELAAALRLGLTELGVDTDNLAFKAHITLARKKGAAPRLPPKIFDLGWDAGAVTLYRSHLQKTGPIYENLAMFKLRGEFRATIMSSAESTPDITADIASAPSQLDLPTDLSPEDTP</sequence>
<evidence type="ECO:0000313" key="5">
    <source>
        <dbReference type="Proteomes" id="UP000316092"/>
    </source>
</evidence>
<dbReference type="PANTHER" id="PTHR35561">
    <property type="entry name" value="RNA 2',3'-CYCLIC PHOSPHODIESTERASE"/>
    <property type="match status" value="1"/>
</dbReference>
<reference evidence="4 5" key="1">
    <citation type="submission" date="2019-07" db="EMBL/GenBank/DDBJ databases">
        <title>Deinococcus detaillus sp. nov., isolated from humus soil in Antarctica.</title>
        <authorList>
            <person name="Zhang K."/>
        </authorList>
    </citation>
    <scope>NUCLEOTIDE SEQUENCE [LARGE SCALE GENOMIC DNA]</scope>
    <source>
        <strain evidence="4 5">H1</strain>
    </source>
</reference>
<feature type="region of interest" description="Disordered" evidence="3">
    <location>
        <begin position="1"/>
        <end position="93"/>
    </location>
</feature>
<feature type="compositionally biased region" description="Basic and acidic residues" evidence="3">
    <location>
        <begin position="60"/>
        <end position="69"/>
    </location>
</feature>
<comment type="similarity">
    <text evidence="2">Belongs to the 2H phosphoesterase superfamily. ThpR family.</text>
</comment>
<comment type="caution">
    <text evidence="4">The sequence shown here is derived from an EMBL/GenBank/DDBJ whole genome shotgun (WGS) entry which is preliminary data.</text>
</comment>
<dbReference type="GO" id="GO:0004113">
    <property type="term" value="F:2',3'-cyclic-nucleotide 3'-phosphodiesterase activity"/>
    <property type="evidence" value="ECO:0007669"/>
    <property type="project" value="InterPro"/>
</dbReference>
<dbReference type="HAMAP" id="MF_01940">
    <property type="entry name" value="RNA_CPDase"/>
    <property type="match status" value="1"/>
</dbReference>
<dbReference type="Gene3D" id="3.90.1140.10">
    <property type="entry name" value="Cyclic phosphodiesterase"/>
    <property type="match status" value="1"/>
</dbReference>
<evidence type="ECO:0000256" key="1">
    <source>
        <dbReference type="ARBA" id="ARBA00022801"/>
    </source>
</evidence>
<keyword evidence="1 2" id="KW-0378">Hydrolase</keyword>